<protein>
    <submittedName>
        <fullName evidence="1">Uncharacterized protein</fullName>
    </submittedName>
</protein>
<dbReference type="Proteomes" id="UP000712281">
    <property type="component" value="Unassembled WGS sequence"/>
</dbReference>
<gene>
    <name evidence="2" type="ORF">F2Q68_00015731</name>
    <name evidence="1" type="ORF">F2Q70_00021953</name>
</gene>
<accession>A0A8S9GP64</accession>
<dbReference type="AlphaFoldDB" id="A0A8S9GP64"/>
<evidence type="ECO:0000313" key="2">
    <source>
        <dbReference type="EMBL" id="KAF2557183.1"/>
    </source>
</evidence>
<sequence>MGRDARCLERSCVWSQMCAEVVGRNREASSSYRFHELVKLEIDGFQKTKMVPRIVSASEGASEIGITNGLR</sequence>
<comment type="caution">
    <text evidence="1">The sequence shown here is derived from an EMBL/GenBank/DDBJ whole genome shotgun (WGS) entry which is preliminary data.</text>
</comment>
<evidence type="ECO:0000313" key="1">
    <source>
        <dbReference type="EMBL" id="KAF2546146.1"/>
    </source>
</evidence>
<organism evidence="1">
    <name type="scientific">Brassica cretica</name>
    <name type="common">Mustard</name>
    <dbReference type="NCBI Taxonomy" id="69181"/>
    <lineage>
        <taxon>Eukaryota</taxon>
        <taxon>Viridiplantae</taxon>
        <taxon>Streptophyta</taxon>
        <taxon>Embryophyta</taxon>
        <taxon>Tracheophyta</taxon>
        <taxon>Spermatophyta</taxon>
        <taxon>Magnoliopsida</taxon>
        <taxon>eudicotyledons</taxon>
        <taxon>Gunneridae</taxon>
        <taxon>Pentapetalae</taxon>
        <taxon>rosids</taxon>
        <taxon>malvids</taxon>
        <taxon>Brassicales</taxon>
        <taxon>Brassicaceae</taxon>
        <taxon>Brassiceae</taxon>
        <taxon>Brassica</taxon>
    </lineage>
</organism>
<proteinExistence type="predicted"/>
<name>A0A8S9GP64_BRACR</name>
<reference evidence="1" key="1">
    <citation type="submission" date="2019-12" db="EMBL/GenBank/DDBJ databases">
        <title>Genome sequencing and annotation of Brassica cretica.</title>
        <authorList>
            <person name="Studholme D.J."/>
            <person name="Sarris P.F."/>
        </authorList>
    </citation>
    <scope>NUCLEOTIDE SEQUENCE</scope>
    <source>
        <strain evidence="2">PFS-001/15</strain>
        <strain evidence="1">PFS-102/07</strain>
        <tissue evidence="1">Leaf</tissue>
    </source>
</reference>
<dbReference type="EMBL" id="QGKW02001940">
    <property type="protein sequence ID" value="KAF2557183.1"/>
    <property type="molecule type" value="Genomic_DNA"/>
</dbReference>
<dbReference type="EMBL" id="QGKY02001925">
    <property type="protein sequence ID" value="KAF2546146.1"/>
    <property type="molecule type" value="Genomic_DNA"/>
</dbReference>